<dbReference type="Proteomes" id="UP000265618">
    <property type="component" value="Unassembled WGS sequence"/>
</dbReference>
<comment type="caution">
    <text evidence="2">The sequence shown here is derived from an EMBL/GenBank/DDBJ whole genome shotgun (WGS) entry which is preliminary data.</text>
</comment>
<feature type="compositionally biased region" description="Polar residues" evidence="1">
    <location>
        <begin position="58"/>
        <end position="78"/>
    </location>
</feature>
<feature type="compositionally biased region" description="Basic and acidic residues" evidence="1">
    <location>
        <begin position="295"/>
        <end position="304"/>
    </location>
</feature>
<reference evidence="2 3" key="1">
    <citation type="journal article" date="2018" name="PLoS ONE">
        <title>The draft genome of Kipferlia bialata reveals reductive genome evolution in fornicate parasites.</title>
        <authorList>
            <person name="Tanifuji G."/>
            <person name="Takabayashi S."/>
            <person name="Kume K."/>
            <person name="Takagi M."/>
            <person name="Nakayama T."/>
            <person name="Kamikawa R."/>
            <person name="Inagaki Y."/>
            <person name="Hashimoto T."/>
        </authorList>
    </citation>
    <scope>NUCLEOTIDE SEQUENCE [LARGE SCALE GENOMIC DNA]</scope>
    <source>
        <strain evidence="2">NY0173</strain>
    </source>
</reference>
<feature type="region of interest" description="Disordered" evidence="1">
    <location>
        <begin position="23"/>
        <end position="89"/>
    </location>
</feature>
<gene>
    <name evidence="2" type="ORF">KIPB_007819</name>
</gene>
<feature type="non-terminal residue" evidence="2">
    <location>
        <position position="1"/>
    </location>
</feature>
<accession>A0A9K3D2C8</accession>
<evidence type="ECO:0000256" key="1">
    <source>
        <dbReference type="SAM" id="MobiDB-lite"/>
    </source>
</evidence>
<feature type="region of interest" description="Disordered" evidence="1">
    <location>
        <begin position="236"/>
        <end position="325"/>
    </location>
</feature>
<dbReference type="EMBL" id="BDIP01002281">
    <property type="protein sequence ID" value="GIQ86044.1"/>
    <property type="molecule type" value="Genomic_DNA"/>
</dbReference>
<keyword evidence="3" id="KW-1185">Reference proteome</keyword>
<evidence type="ECO:0000313" key="3">
    <source>
        <dbReference type="Proteomes" id="UP000265618"/>
    </source>
</evidence>
<proteinExistence type="predicted"/>
<feature type="compositionally biased region" description="Basic and acidic residues" evidence="1">
    <location>
        <begin position="28"/>
        <end position="56"/>
    </location>
</feature>
<sequence length="325" mass="36111">SKAVKKGKITRAERLAQAIATQQRFKALRADTPERERERERERESRDTPVVSDKRAARSSNNTGTKRSRSTASHSGSRAASPMSSVRPVSPSARVAMSYRNPVEAAKALQGPAVASLRENPIYKGWRETNSISLSDFKLGSVDNFLFTLNVHFMSIEISDNGDKNLISGEFHYEASHAQTFVYALLEELRRMRADPGVKAKAKLTDLISCLEQTGADFDDYLMRMDTNVLRQRMEETEAGTSENDADLVPNPKAETEKKDVTSPSPSPTPSPRKIAAQVIASVTKPKRGKTKANKAAEKPEPRRSQRLSRGVKRATSVLKRREKD</sequence>
<feature type="compositionally biased region" description="Basic residues" evidence="1">
    <location>
        <begin position="305"/>
        <end position="319"/>
    </location>
</feature>
<name>A0A9K3D2C8_9EUKA</name>
<dbReference type="AlphaFoldDB" id="A0A9K3D2C8"/>
<feature type="compositionally biased region" description="Low complexity" evidence="1">
    <location>
        <begin position="79"/>
        <end position="89"/>
    </location>
</feature>
<protein>
    <submittedName>
        <fullName evidence="2">Uncharacterized protein</fullName>
    </submittedName>
</protein>
<organism evidence="2 3">
    <name type="scientific">Kipferlia bialata</name>
    <dbReference type="NCBI Taxonomy" id="797122"/>
    <lineage>
        <taxon>Eukaryota</taxon>
        <taxon>Metamonada</taxon>
        <taxon>Carpediemonas-like organisms</taxon>
        <taxon>Kipferlia</taxon>
    </lineage>
</organism>
<evidence type="ECO:0000313" key="2">
    <source>
        <dbReference type="EMBL" id="GIQ86044.1"/>
    </source>
</evidence>